<dbReference type="STRING" id="1440763.BJI69_09720"/>
<reference evidence="3" key="1">
    <citation type="submission" date="2016-09" db="EMBL/GenBank/DDBJ databases">
        <authorList>
            <person name="Lysoe E."/>
        </authorList>
    </citation>
    <scope>NUCLEOTIDE SEQUENCE [LARGE SCALE GENOMIC DNA]</scope>
    <source>
        <strain evidence="3">LJ96T</strain>
    </source>
</reference>
<dbReference type="OrthoDB" id="9783391at2"/>
<evidence type="ECO:0000313" key="3">
    <source>
        <dbReference type="Proteomes" id="UP000182987"/>
    </source>
</evidence>
<sequence>MSANQTVDPEDIAELIGRCKLVTSVSEFHGSLVGFISAGGRFPHGAILEALSLEPDPAPTADELDMLNRLRHQTEEWLADPELTFSPWLPDDDAPIPERADGLIDWIHGFLGGFGLGGSVERNRGMSEDSQEVLRDMANIASTEFEFDTDDDINDENLTELEEFVRAGAMLLHAELSNGARSANDTLH</sequence>
<dbReference type="Proteomes" id="UP000182987">
    <property type="component" value="Chromosome"/>
</dbReference>
<dbReference type="InterPro" id="IPR036255">
    <property type="entry name" value="YgfB-like_sf"/>
</dbReference>
<dbReference type="RefSeq" id="WP_046967974.1">
    <property type="nucleotide sequence ID" value="NZ_CP017480.1"/>
</dbReference>
<organism evidence="2 3">
    <name type="scientific">Luteibacter rhizovicinus DSM 16549</name>
    <dbReference type="NCBI Taxonomy" id="1440763"/>
    <lineage>
        <taxon>Bacteria</taxon>
        <taxon>Pseudomonadati</taxon>
        <taxon>Pseudomonadota</taxon>
        <taxon>Gammaproteobacteria</taxon>
        <taxon>Lysobacterales</taxon>
        <taxon>Rhodanobacteraceae</taxon>
        <taxon>Luteibacter</taxon>
    </lineage>
</organism>
<protein>
    <submittedName>
        <fullName evidence="2">Uncharacterized protein</fullName>
    </submittedName>
</protein>
<dbReference type="Pfam" id="PF03695">
    <property type="entry name" value="UPF0149"/>
    <property type="match status" value="1"/>
</dbReference>
<evidence type="ECO:0000313" key="2">
    <source>
        <dbReference type="EMBL" id="APG04145.1"/>
    </source>
</evidence>
<dbReference type="SUPFAM" id="SSF101327">
    <property type="entry name" value="YgfB-like"/>
    <property type="match status" value="1"/>
</dbReference>
<dbReference type="EMBL" id="CP017480">
    <property type="protein sequence ID" value="APG04145.1"/>
    <property type="molecule type" value="Genomic_DNA"/>
</dbReference>
<dbReference type="Gene3D" id="1.20.120.740">
    <property type="entry name" value="YgfB uncharacterised protein family UPF0149, PF03695"/>
    <property type="match status" value="1"/>
</dbReference>
<evidence type="ECO:0000256" key="1">
    <source>
        <dbReference type="ARBA" id="ARBA00038308"/>
    </source>
</evidence>
<accession>A0A0G9HB16</accession>
<keyword evidence="3" id="KW-1185">Reference proteome</keyword>
<dbReference type="PANTHER" id="PTHR37528:SF1">
    <property type="entry name" value="UPF0149 PROTEIN YGFB"/>
    <property type="match status" value="1"/>
</dbReference>
<dbReference type="PANTHER" id="PTHR37528">
    <property type="entry name" value="UPF0149 PROTEIN YGFB"/>
    <property type="match status" value="1"/>
</dbReference>
<name>A0A0G9HB16_9GAMM</name>
<dbReference type="KEGG" id="lrz:BJI69_09720"/>
<dbReference type="PATRIC" id="fig|1440763.5.peg.2268"/>
<dbReference type="InterPro" id="IPR011978">
    <property type="entry name" value="YgfB-like"/>
</dbReference>
<dbReference type="AlphaFoldDB" id="A0A0G9HB16"/>
<proteinExistence type="inferred from homology"/>
<gene>
    <name evidence="2" type="ORF">BJI69_09720</name>
</gene>
<dbReference type="GO" id="GO:0005829">
    <property type="term" value="C:cytosol"/>
    <property type="evidence" value="ECO:0007669"/>
    <property type="project" value="TreeGrafter"/>
</dbReference>
<comment type="similarity">
    <text evidence="1">Belongs to the UPF0149 family.</text>
</comment>